<evidence type="ECO:0000256" key="2">
    <source>
        <dbReference type="ARBA" id="ARBA00018370"/>
    </source>
</evidence>
<dbReference type="InterPro" id="IPR027304">
    <property type="entry name" value="Trigger_fact/SurA_dom_sf"/>
</dbReference>
<evidence type="ECO:0000256" key="7">
    <source>
        <dbReference type="ARBA" id="ARBA00023136"/>
    </source>
</evidence>
<keyword evidence="8" id="KW-0143">Chaperone</keyword>
<comment type="caution">
    <text evidence="15">The sequence shown here is derived from an EMBL/GenBank/DDBJ whole genome shotgun (WGS) entry which is preliminary data.</text>
</comment>
<dbReference type="PANTHER" id="PTHR47529:SF1">
    <property type="entry name" value="PERIPLASMIC CHAPERONE PPID"/>
    <property type="match status" value="1"/>
</dbReference>
<dbReference type="EMBL" id="LAXJ01000012">
    <property type="protein sequence ID" value="KRS12087.1"/>
    <property type="molecule type" value="Genomic_DNA"/>
</dbReference>
<keyword evidence="7" id="KW-0472">Membrane</keyword>
<accession>A0A0T5NT42</accession>
<dbReference type="RefSeq" id="WP_057793856.1">
    <property type="nucleotide sequence ID" value="NZ_LAXJ01000012.1"/>
</dbReference>
<dbReference type="SUPFAM" id="SSF109998">
    <property type="entry name" value="Triger factor/SurA peptide-binding domain-like"/>
    <property type="match status" value="1"/>
</dbReference>
<dbReference type="PANTHER" id="PTHR47529">
    <property type="entry name" value="PEPTIDYL-PROLYL CIS-TRANS ISOMERASE D"/>
    <property type="match status" value="1"/>
</dbReference>
<evidence type="ECO:0000256" key="10">
    <source>
        <dbReference type="ARBA" id="ARBA00031484"/>
    </source>
</evidence>
<keyword evidence="5" id="KW-0812">Transmembrane</keyword>
<dbReference type="Pfam" id="PF13145">
    <property type="entry name" value="Rotamase_2"/>
    <property type="match status" value="1"/>
</dbReference>
<gene>
    <name evidence="15" type="ORF">XM53_12615</name>
</gene>
<organism evidence="15 16">
    <name type="scientific">Roseovarius atlanticus</name>
    <dbReference type="NCBI Taxonomy" id="1641875"/>
    <lineage>
        <taxon>Bacteria</taxon>
        <taxon>Pseudomonadati</taxon>
        <taxon>Pseudomonadota</taxon>
        <taxon>Alphaproteobacteria</taxon>
        <taxon>Rhodobacterales</taxon>
        <taxon>Roseobacteraceae</taxon>
        <taxon>Roseovarius</taxon>
    </lineage>
</organism>
<evidence type="ECO:0000256" key="12">
    <source>
        <dbReference type="ARBA" id="ARBA00040743"/>
    </source>
</evidence>
<dbReference type="Pfam" id="PF13624">
    <property type="entry name" value="SurA_N_3"/>
    <property type="match status" value="1"/>
</dbReference>
<evidence type="ECO:0000313" key="15">
    <source>
        <dbReference type="EMBL" id="KRS12087.1"/>
    </source>
</evidence>
<keyword evidence="3" id="KW-1003">Cell membrane</keyword>
<evidence type="ECO:0000256" key="5">
    <source>
        <dbReference type="ARBA" id="ARBA00022692"/>
    </source>
</evidence>
<evidence type="ECO:0000256" key="3">
    <source>
        <dbReference type="ARBA" id="ARBA00022475"/>
    </source>
</evidence>
<reference evidence="15 16" key="1">
    <citation type="submission" date="2015-04" db="EMBL/GenBank/DDBJ databases">
        <title>The draft genome sequence of Roseovarius sp.R12b.</title>
        <authorList>
            <person name="Li G."/>
            <person name="Lai Q."/>
            <person name="Shao Z."/>
            <person name="Yan P."/>
        </authorList>
    </citation>
    <scope>NUCLEOTIDE SEQUENCE [LARGE SCALE GENOMIC DNA]</scope>
    <source>
        <strain evidence="15 16">R12B</strain>
    </source>
</reference>
<keyword evidence="16" id="KW-1185">Reference proteome</keyword>
<protein>
    <recommendedName>
        <fullName evidence="2">Parvulin-like PPIase</fullName>
    </recommendedName>
    <alternativeName>
        <fullName evidence="9">Peptidyl-prolyl cis-trans isomerase plp</fullName>
    </alternativeName>
    <alternativeName>
        <fullName evidence="12">Periplasmic chaperone PpiD</fullName>
    </alternativeName>
    <alternativeName>
        <fullName evidence="13">Periplasmic folding chaperone</fullName>
    </alternativeName>
    <alternativeName>
        <fullName evidence="10">Rotamase plp</fullName>
    </alternativeName>
</protein>
<sequence>MAAKSITKPLVWILMGLLILGLGGFGVTSLSGTLRTVGSVGEAEISVQDYFQGLQNEIRAEEADRGESISFAQAQQLNIPEKVMGQLTVQGALDHETIVNNISVGDANLADQITSMRQFTGPGGEFDREAYRFTLDRMGMNESEFEDDIRREIARSFIQAAVLSGVTMPEAYTDTVKQYLGERRGIEWAILERGDLEVGVPDPTEEELAAYHSENEAQFTRPELKRITYALLTPEMILDTVEVDEEALREAYEARRDEFVQPERRLVERLVFSDTEAAEAAMTRLDEGEASFEDLVAERGLDLADTDMGTVTAADLGEAADTVFQAAPSEVVGPLPSSVGPALFRVNAVLQAQETTFEEAEPELRDIIAADRARRVVEGRVDAVDDLLAGGATIEDLGAETAMRVDQIDWHPGMSEDIAAYEGFRAAAANLSADDYPEVIELEDGGIFAMRLDEVVPPTLQPLDEVRDAVTEAWTQTKINELLREQVAGKVGRLATGESFEDVELTVDGSEEVTRRGFIDQAPQEFIQTVFGMEAGEVEVINGNGRIFVLKLNTIEPPDPEDGDLQQIDQFLRNETAGSLSQDLFQVLANDIRTRAGVSFDQGALNAVHNNFQ</sequence>
<comment type="similarity">
    <text evidence="11">Belongs to the PpiD chaperone family.</text>
</comment>
<dbReference type="GO" id="GO:0003755">
    <property type="term" value="F:peptidyl-prolyl cis-trans isomerase activity"/>
    <property type="evidence" value="ECO:0007669"/>
    <property type="project" value="InterPro"/>
</dbReference>
<dbReference type="InterPro" id="IPR052029">
    <property type="entry name" value="PpiD_chaperone"/>
</dbReference>
<evidence type="ECO:0000256" key="6">
    <source>
        <dbReference type="ARBA" id="ARBA00022989"/>
    </source>
</evidence>
<dbReference type="SUPFAM" id="SSF54534">
    <property type="entry name" value="FKBP-like"/>
    <property type="match status" value="1"/>
</dbReference>
<dbReference type="AlphaFoldDB" id="A0A0T5NT42"/>
<keyword evidence="4" id="KW-0997">Cell inner membrane</keyword>
<dbReference type="Gene3D" id="3.10.50.40">
    <property type="match status" value="1"/>
</dbReference>
<feature type="domain" description="PpiC" evidence="14">
    <location>
        <begin position="243"/>
        <end position="362"/>
    </location>
</feature>
<comment type="subcellular location">
    <subcellularLocation>
        <location evidence="1">Cell inner membrane</location>
        <topology evidence="1">Single-pass type II membrane protein</topology>
        <orientation evidence="1">Periplasmic side</orientation>
    </subcellularLocation>
</comment>
<dbReference type="Proteomes" id="UP000051295">
    <property type="component" value="Unassembled WGS sequence"/>
</dbReference>
<evidence type="ECO:0000256" key="4">
    <source>
        <dbReference type="ARBA" id="ARBA00022519"/>
    </source>
</evidence>
<proteinExistence type="inferred from homology"/>
<dbReference type="OrthoDB" id="9768393at2"/>
<evidence type="ECO:0000256" key="1">
    <source>
        <dbReference type="ARBA" id="ARBA00004382"/>
    </source>
</evidence>
<keyword evidence="6" id="KW-1133">Transmembrane helix</keyword>
<dbReference type="Gene3D" id="1.10.4030.10">
    <property type="entry name" value="Porin chaperone SurA, peptide-binding domain"/>
    <property type="match status" value="1"/>
</dbReference>
<evidence type="ECO:0000256" key="8">
    <source>
        <dbReference type="ARBA" id="ARBA00023186"/>
    </source>
</evidence>
<dbReference type="InterPro" id="IPR000297">
    <property type="entry name" value="PPIase_PpiC"/>
</dbReference>
<evidence type="ECO:0000313" key="16">
    <source>
        <dbReference type="Proteomes" id="UP000051295"/>
    </source>
</evidence>
<dbReference type="InterPro" id="IPR046357">
    <property type="entry name" value="PPIase_dom_sf"/>
</dbReference>
<evidence type="ECO:0000256" key="9">
    <source>
        <dbReference type="ARBA" id="ARBA00030642"/>
    </source>
</evidence>
<dbReference type="GO" id="GO:0005886">
    <property type="term" value="C:plasma membrane"/>
    <property type="evidence" value="ECO:0007669"/>
    <property type="project" value="UniProtKB-SubCell"/>
</dbReference>
<evidence type="ECO:0000259" key="14">
    <source>
        <dbReference type="Pfam" id="PF13145"/>
    </source>
</evidence>
<dbReference type="STRING" id="1641875.XM53_12615"/>
<dbReference type="PATRIC" id="fig|1641875.4.peg.317"/>
<evidence type="ECO:0000256" key="11">
    <source>
        <dbReference type="ARBA" id="ARBA00038408"/>
    </source>
</evidence>
<name>A0A0T5NT42_9RHOB</name>
<keyword evidence="15" id="KW-0413">Isomerase</keyword>
<evidence type="ECO:0000256" key="13">
    <source>
        <dbReference type="ARBA" id="ARBA00042775"/>
    </source>
</evidence>